<evidence type="ECO:0000313" key="3">
    <source>
        <dbReference type="Proteomes" id="UP000054018"/>
    </source>
</evidence>
<gene>
    <name evidence="2" type="ORF">PISMIDRAFT_487297</name>
</gene>
<name>A0A0C9YWX1_9AGAM</name>
<keyword evidence="3" id="KW-1185">Reference proteome</keyword>
<dbReference type="HOGENOM" id="CLU_2400542_0_0_1"/>
<reference evidence="3" key="2">
    <citation type="submission" date="2015-01" db="EMBL/GenBank/DDBJ databases">
        <title>Evolutionary Origins and Diversification of the Mycorrhizal Mutualists.</title>
        <authorList>
            <consortium name="DOE Joint Genome Institute"/>
            <consortium name="Mycorrhizal Genomics Consortium"/>
            <person name="Kohler A."/>
            <person name="Kuo A."/>
            <person name="Nagy L.G."/>
            <person name="Floudas D."/>
            <person name="Copeland A."/>
            <person name="Barry K.W."/>
            <person name="Cichocki N."/>
            <person name="Veneault-Fourrey C."/>
            <person name="LaButti K."/>
            <person name="Lindquist E.A."/>
            <person name="Lipzen A."/>
            <person name="Lundell T."/>
            <person name="Morin E."/>
            <person name="Murat C."/>
            <person name="Riley R."/>
            <person name="Ohm R."/>
            <person name="Sun H."/>
            <person name="Tunlid A."/>
            <person name="Henrissat B."/>
            <person name="Grigoriev I.V."/>
            <person name="Hibbett D.S."/>
            <person name="Martin F."/>
        </authorList>
    </citation>
    <scope>NUCLEOTIDE SEQUENCE [LARGE SCALE GENOMIC DNA]</scope>
    <source>
        <strain evidence="3">441</strain>
    </source>
</reference>
<reference evidence="2 3" key="1">
    <citation type="submission" date="2014-04" db="EMBL/GenBank/DDBJ databases">
        <authorList>
            <consortium name="DOE Joint Genome Institute"/>
            <person name="Kuo A."/>
            <person name="Kohler A."/>
            <person name="Costa M.D."/>
            <person name="Nagy L.G."/>
            <person name="Floudas D."/>
            <person name="Copeland A."/>
            <person name="Barry K.W."/>
            <person name="Cichocki N."/>
            <person name="Veneault-Fourrey C."/>
            <person name="LaButti K."/>
            <person name="Lindquist E.A."/>
            <person name="Lipzen A."/>
            <person name="Lundell T."/>
            <person name="Morin E."/>
            <person name="Murat C."/>
            <person name="Sun H."/>
            <person name="Tunlid A."/>
            <person name="Henrissat B."/>
            <person name="Grigoriev I.V."/>
            <person name="Hibbett D.S."/>
            <person name="Martin F."/>
            <person name="Nordberg H.P."/>
            <person name="Cantor M.N."/>
            <person name="Hua S.X."/>
        </authorList>
    </citation>
    <scope>NUCLEOTIDE SEQUENCE [LARGE SCALE GENOMIC DNA]</scope>
    <source>
        <strain evidence="2 3">441</strain>
    </source>
</reference>
<feature type="compositionally biased region" description="Basic and acidic residues" evidence="1">
    <location>
        <begin position="1"/>
        <end position="11"/>
    </location>
</feature>
<feature type="region of interest" description="Disordered" evidence="1">
    <location>
        <begin position="1"/>
        <end position="43"/>
    </location>
</feature>
<evidence type="ECO:0000313" key="2">
    <source>
        <dbReference type="EMBL" id="KIK29580.1"/>
    </source>
</evidence>
<dbReference type="Proteomes" id="UP000054018">
    <property type="component" value="Unassembled WGS sequence"/>
</dbReference>
<feature type="compositionally biased region" description="Polar residues" evidence="1">
    <location>
        <begin position="18"/>
        <end position="33"/>
    </location>
</feature>
<sequence>MSSNDRKDINPKGRPSRPQVSHMNRNLRRNSSLILDDEHSSWPQMPRDRELAVTSSHSFCRVLEMVFPLTLWQRQGQDGCQTDAEQIKALGAV</sequence>
<dbReference type="AlphaFoldDB" id="A0A0C9YWX1"/>
<evidence type="ECO:0000256" key="1">
    <source>
        <dbReference type="SAM" id="MobiDB-lite"/>
    </source>
</evidence>
<protein>
    <submittedName>
        <fullName evidence="2">Uncharacterized protein</fullName>
    </submittedName>
</protein>
<accession>A0A0C9YWX1</accession>
<dbReference type="EMBL" id="KN833689">
    <property type="protein sequence ID" value="KIK29580.1"/>
    <property type="molecule type" value="Genomic_DNA"/>
</dbReference>
<organism evidence="2 3">
    <name type="scientific">Pisolithus microcarpus 441</name>
    <dbReference type="NCBI Taxonomy" id="765257"/>
    <lineage>
        <taxon>Eukaryota</taxon>
        <taxon>Fungi</taxon>
        <taxon>Dikarya</taxon>
        <taxon>Basidiomycota</taxon>
        <taxon>Agaricomycotina</taxon>
        <taxon>Agaricomycetes</taxon>
        <taxon>Agaricomycetidae</taxon>
        <taxon>Boletales</taxon>
        <taxon>Sclerodermatineae</taxon>
        <taxon>Pisolithaceae</taxon>
        <taxon>Pisolithus</taxon>
    </lineage>
</organism>
<proteinExistence type="predicted"/>